<protein>
    <submittedName>
        <fullName evidence="1">Uncharacterized protein</fullName>
    </submittedName>
</protein>
<evidence type="ECO:0000313" key="2">
    <source>
        <dbReference type="Proteomes" id="UP000234382"/>
    </source>
</evidence>
<proteinExistence type="predicted"/>
<gene>
    <name evidence="1" type="ORF">BI49514_02647</name>
</gene>
<accession>A0A2H1K3B1</accession>
<organism evidence="1 2">
    <name type="scientific">Brevibacterium iodinum ATCC 49514</name>
    <dbReference type="NCBI Taxonomy" id="1255616"/>
    <lineage>
        <taxon>Bacteria</taxon>
        <taxon>Bacillati</taxon>
        <taxon>Actinomycetota</taxon>
        <taxon>Actinomycetes</taxon>
        <taxon>Micrococcales</taxon>
        <taxon>Brevibacteriaceae</taxon>
        <taxon>Brevibacterium</taxon>
    </lineage>
</organism>
<keyword evidence="2" id="KW-1185">Reference proteome</keyword>
<dbReference type="Proteomes" id="UP000234382">
    <property type="component" value="Unassembled WGS sequence"/>
</dbReference>
<dbReference type="AlphaFoldDB" id="A0A2H1K3B1"/>
<name>A0A2H1K3B1_9MICO</name>
<evidence type="ECO:0000313" key="1">
    <source>
        <dbReference type="EMBL" id="SMX94251.1"/>
    </source>
</evidence>
<dbReference type="EMBL" id="FXYX01000021">
    <property type="protein sequence ID" value="SMX94251.1"/>
    <property type="molecule type" value="Genomic_DNA"/>
</dbReference>
<sequence>MKKTRMMMPQTMRSSRVRSFSRCSKKLGIVIESPAFSVNARSRGATIFQLTQAPMVRPMAIQASMRPET</sequence>
<reference evidence="2" key="1">
    <citation type="submission" date="2017-03" db="EMBL/GenBank/DDBJ databases">
        <authorList>
            <person name="Monnet C."/>
        </authorList>
    </citation>
    <scope>NUCLEOTIDE SEQUENCE [LARGE SCALE GENOMIC DNA]</scope>
    <source>
        <strain evidence="2">ATCC 49514</strain>
    </source>
</reference>